<dbReference type="PANTHER" id="PTHR43975:SF2">
    <property type="entry name" value="EG:BACR7A4.14 PROTEIN-RELATED"/>
    <property type="match status" value="1"/>
</dbReference>
<dbReference type="EMBL" id="MU006223">
    <property type="protein sequence ID" value="KAF2828221.1"/>
    <property type="molecule type" value="Genomic_DNA"/>
</dbReference>
<proteinExistence type="predicted"/>
<sequence length="305" mass="32460">MAASIVPTKTYHKSTYPSLDPTRPELSAKGKTIIITGGGTGIGAEAARYFAKAGASRVAILGRREQPLLDTKAAINAESPSTEILAIATDITKLDQVKSAFERVAGDGKIDVLCANAAVLGPVREIAASDSAEWLGAVTINLQGNFNVATEFLRHAAKDAAIIDTNSTAAHLDIAAAFSCYNVSKMAVARFYMSVQYEHPELSVFSIQPGAVATDMNKSAGYKPAKEGEDLEWKGVSKAADMLLGGYDDASLPASFMVWLASPEARFLKGKFLWANWDVEELKARKEEIEGTTLLSIGLQGWASG</sequence>
<dbReference type="InterPro" id="IPR002347">
    <property type="entry name" value="SDR_fam"/>
</dbReference>
<protein>
    <submittedName>
        <fullName evidence="1">Oxidoreductase</fullName>
    </submittedName>
</protein>
<name>A0A6A7A4J8_9PLEO</name>
<dbReference type="PANTHER" id="PTHR43975">
    <property type="entry name" value="ZGC:101858"/>
    <property type="match status" value="1"/>
</dbReference>
<dbReference type="InterPro" id="IPR036291">
    <property type="entry name" value="NAD(P)-bd_dom_sf"/>
</dbReference>
<dbReference type="AlphaFoldDB" id="A0A6A7A4J8"/>
<keyword evidence="2" id="KW-1185">Reference proteome</keyword>
<dbReference type="OrthoDB" id="1933717at2759"/>
<reference evidence="1" key="1">
    <citation type="journal article" date="2020" name="Stud. Mycol.">
        <title>101 Dothideomycetes genomes: a test case for predicting lifestyles and emergence of pathogens.</title>
        <authorList>
            <person name="Haridas S."/>
            <person name="Albert R."/>
            <person name="Binder M."/>
            <person name="Bloem J."/>
            <person name="Labutti K."/>
            <person name="Salamov A."/>
            <person name="Andreopoulos B."/>
            <person name="Baker S."/>
            <person name="Barry K."/>
            <person name="Bills G."/>
            <person name="Bluhm B."/>
            <person name="Cannon C."/>
            <person name="Castanera R."/>
            <person name="Culley D."/>
            <person name="Daum C."/>
            <person name="Ezra D."/>
            <person name="Gonzalez J."/>
            <person name="Henrissat B."/>
            <person name="Kuo A."/>
            <person name="Liang C."/>
            <person name="Lipzen A."/>
            <person name="Lutzoni F."/>
            <person name="Magnuson J."/>
            <person name="Mondo S."/>
            <person name="Nolan M."/>
            <person name="Ohm R."/>
            <person name="Pangilinan J."/>
            <person name="Park H.-J."/>
            <person name="Ramirez L."/>
            <person name="Alfaro M."/>
            <person name="Sun H."/>
            <person name="Tritt A."/>
            <person name="Yoshinaga Y."/>
            <person name="Zwiers L.-H."/>
            <person name="Turgeon B."/>
            <person name="Goodwin S."/>
            <person name="Spatafora J."/>
            <person name="Crous P."/>
            <person name="Grigoriev I."/>
        </authorList>
    </citation>
    <scope>NUCLEOTIDE SEQUENCE</scope>
    <source>
        <strain evidence="1">CBS 113818</strain>
    </source>
</reference>
<dbReference type="CDD" id="cd05233">
    <property type="entry name" value="SDR_c"/>
    <property type="match status" value="1"/>
</dbReference>
<accession>A0A6A7A4J8</accession>
<dbReference type="Proteomes" id="UP000799424">
    <property type="component" value="Unassembled WGS sequence"/>
</dbReference>
<dbReference type="Pfam" id="PF00106">
    <property type="entry name" value="adh_short"/>
    <property type="match status" value="1"/>
</dbReference>
<dbReference type="SUPFAM" id="SSF51735">
    <property type="entry name" value="NAD(P)-binding Rossmann-fold domains"/>
    <property type="match status" value="1"/>
</dbReference>
<organism evidence="1 2">
    <name type="scientific">Ophiobolus disseminans</name>
    <dbReference type="NCBI Taxonomy" id="1469910"/>
    <lineage>
        <taxon>Eukaryota</taxon>
        <taxon>Fungi</taxon>
        <taxon>Dikarya</taxon>
        <taxon>Ascomycota</taxon>
        <taxon>Pezizomycotina</taxon>
        <taxon>Dothideomycetes</taxon>
        <taxon>Pleosporomycetidae</taxon>
        <taxon>Pleosporales</taxon>
        <taxon>Pleosporineae</taxon>
        <taxon>Phaeosphaeriaceae</taxon>
        <taxon>Ophiobolus</taxon>
    </lineage>
</organism>
<dbReference type="PRINTS" id="PR00081">
    <property type="entry name" value="GDHRDH"/>
</dbReference>
<evidence type="ECO:0000313" key="2">
    <source>
        <dbReference type="Proteomes" id="UP000799424"/>
    </source>
</evidence>
<dbReference type="Gene3D" id="3.40.50.720">
    <property type="entry name" value="NAD(P)-binding Rossmann-like Domain"/>
    <property type="match status" value="1"/>
</dbReference>
<gene>
    <name evidence="1" type="ORF">CC86DRAFT_369335</name>
</gene>
<evidence type="ECO:0000313" key="1">
    <source>
        <dbReference type="EMBL" id="KAF2828221.1"/>
    </source>
</evidence>